<name>A0A8S4QWJ5_9NEOP</name>
<dbReference type="AlphaFoldDB" id="A0A8S4QWJ5"/>
<protein>
    <submittedName>
        <fullName evidence="1">Jg24670 protein</fullName>
    </submittedName>
</protein>
<organism evidence="1 2">
    <name type="scientific">Pararge aegeria aegeria</name>
    <dbReference type="NCBI Taxonomy" id="348720"/>
    <lineage>
        <taxon>Eukaryota</taxon>
        <taxon>Metazoa</taxon>
        <taxon>Ecdysozoa</taxon>
        <taxon>Arthropoda</taxon>
        <taxon>Hexapoda</taxon>
        <taxon>Insecta</taxon>
        <taxon>Pterygota</taxon>
        <taxon>Neoptera</taxon>
        <taxon>Endopterygota</taxon>
        <taxon>Lepidoptera</taxon>
        <taxon>Glossata</taxon>
        <taxon>Ditrysia</taxon>
        <taxon>Papilionoidea</taxon>
        <taxon>Nymphalidae</taxon>
        <taxon>Satyrinae</taxon>
        <taxon>Satyrini</taxon>
        <taxon>Parargina</taxon>
        <taxon>Pararge</taxon>
    </lineage>
</organism>
<proteinExistence type="predicted"/>
<dbReference type="EMBL" id="CAKXAJ010020882">
    <property type="protein sequence ID" value="CAH2225162.1"/>
    <property type="molecule type" value="Genomic_DNA"/>
</dbReference>
<accession>A0A8S4QWJ5</accession>
<gene>
    <name evidence="1" type="primary">jg24670</name>
    <name evidence="1" type="ORF">PAEG_LOCUS6943</name>
</gene>
<evidence type="ECO:0000313" key="1">
    <source>
        <dbReference type="EMBL" id="CAH2225162.1"/>
    </source>
</evidence>
<evidence type="ECO:0000313" key="2">
    <source>
        <dbReference type="Proteomes" id="UP000838756"/>
    </source>
</evidence>
<keyword evidence="2" id="KW-1185">Reference proteome</keyword>
<sequence length="150" mass="16964">MSGRVHVVKIVSRFRSHHYQSPGWALAWSSIFLHLRRSEAASFQLRTPRTLISLSTPSLHRPLGRPRPLRPSKVPSAKDDISLSTVTREPSYTKSLTVAKVFVLVQVNPPSVSKMLLLLPRILLIKDAALFLITQLMTDRKNKSFTCTHQ</sequence>
<comment type="caution">
    <text evidence="1">The sequence shown here is derived from an EMBL/GenBank/DDBJ whole genome shotgun (WGS) entry which is preliminary data.</text>
</comment>
<reference evidence="1" key="1">
    <citation type="submission" date="2022-03" db="EMBL/GenBank/DDBJ databases">
        <authorList>
            <person name="Lindestad O."/>
        </authorList>
    </citation>
    <scope>NUCLEOTIDE SEQUENCE</scope>
</reference>
<dbReference type="Proteomes" id="UP000838756">
    <property type="component" value="Unassembled WGS sequence"/>
</dbReference>